<evidence type="ECO:0000313" key="3">
    <source>
        <dbReference type="Proteomes" id="UP000000311"/>
    </source>
</evidence>
<feature type="compositionally biased region" description="Basic and acidic residues" evidence="1">
    <location>
        <begin position="124"/>
        <end position="136"/>
    </location>
</feature>
<sequence>MSEATTEAPVPSGSTPARREDGNPPLASETRYRNKRDRPPPKQTHIPLRGSALEFLTGAWRGAYAVALLSASLALSVLTEVEETAAREKKSKQNNNEVDDDETTTTTEIRNARAVKGTTRPHLRNTDSSDSRRDCGRQGQHGTVKCPVTTCEKPALKIRESVTVLRGISGAIKRSV</sequence>
<dbReference type="InParanoid" id="E2AXY9"/>
<dbReference type="Proteomes" id="UP000000311">
    <property type="component" value="Unassembled WGS sequence"/>
</dbReference>
<gene>
    <name evidence="2" type="ORF">EAG_12696</name>
</gene>
<name>E2AXY9_CAMFO</name>
<protein>
    <submittedName>
        <fullName evidence="2">Uncharacterized protein</fullName>
    </submittedName>
</protein>
<feature type="region of interest" description="Disordered" evidence="1">
    <location>
        <begin position="85"/>
        <end position="144"/>
    </location>
</feature>
<evidence type="ECO:0000313" key="2">
    <source>
        <dbReference type="EMBL" id="EFN61692.1"/>
    </source>
</evidence>
<proteinExistence type="predicted"/>
<evidence type="ECO:0000256" key="1">
    <source>
        <dbReference type="SAM" id="MobiDB-lite"/>
    </source>
</evidence>
<accession>E2AXY9</accession>
<feature type="region of interest" description="Disordered" evidence="1">
    <location>
        <begin position="1"/>
        <end position="46"/>
    </location>
</feature>
<keyword evidence="3" id="KW-1185">Reference proteome</keyword>
<dbReference type="AlphaFoldDB" id="E2AXY9"/>
<reference evidence="2 3" key="1">
    <citation type="journal article" date="2010" name="Science">
        <title>Genomic comparison of the ants Camponotus floridanus and Harpegnathos saltator.</title>
        <authorList>
            <person name="Bonasio R."/>
            <person name="Zhang G."/>
            <person name="Ye C."/>
            <person name="Mutti N.S."/>
            <person name="Fang X."/>
            <person name="Qin N."/>
            <person name="Donahue G."/>
            <person name="Yang P."/>
            <person name="Li Q."/>
            <person name="Li C."/>
            <person name="Zhang P."/>
            <person name="Huang Z."/>
            <person name="Berger S.L."/>
            <person name="Reinberg D."/>
            <person name="Wang J."/>
            <person name="Liebig J."/>
        </authorList>
    </citation>
    <scope>NUCLEOTIDE SEQUENCE [LARGE SCALE GENOMIC DNA]</scope>
    <source>
        <strain evidence="3">C129</strain>
    </source>
</reference>
<dbReference type="EMBL" id="GL443740">
    <property type="protein sequence ID" value="EFN61692.1"/>
    <property type="molecule type" value="Genomic_DNA"/>
</dbReference>
<organism evidence="3">
    <name type="scientific">Camponotus floridanus</name>
    <name type="common">Florida carpenter ant</name>
    <dbReference type="NCBI Taxonomy" id="104421"/>
    <lineage>
        <taxon>Eukaryota</taxon>
        <taxon>Metazoa</taxon>
        <taxon>Ecdysozoa</taxon>
        <taxon>Arthropoda</taxon>
        <taxon>Hexapoda</taxon>
        <taxon>Insecta</taxon>
        <taxon>Pterygota</taxon>
        <taxon>Neoptera</taxon>
        <taxon>Endopterygota</taxon>
        <taxon>Hymenoptera</taxon>
        <taxon>Apocrita</taxon>
        <taxon>Aculeata</taxon>
        <taxon>Formicoidea</taxon>
        <taxon>Formicidae</taxon>
        <taxon>Formicinae</taxon>
        <taxon>Camponotus</taxon>
    </lineage>
</organism>